<dbReference type="HOGENOM" id="CLU_017028_7_2_0"/>
<keyword evidence="3" id="KW-1185">Reference proteome</keyword>
<gene>
    <name evidence="2" type="ordered locus">Emin_0133</name>
</gene>
<dbReference type="PANTHER" id="PTHR30290">
    <property type="entry name" value="PERIPLASMIC BINDING COMPONENT OF ABC TRANSPORTER"/>
    <property type="match status" value="1"/>
</dbReference>
<dbReference type="GO" id="GO:0015833">
    <property type="term" value="P:peptide transport"/>
    <property type="evidence" value="ECO:0007669"/>
    <property type="project" value="TreeGrafter"/>
</dbReference>
<dbReference type="RefSeq" id="WP_012414314.1">
    <property type="nucleotide sequence ID" value="NC_010644.1"/>
</dbReference>
<feature type="domain" description="Solute-binding protein family 5" evidence="1">
    <location>
        <begin position="86"/>
        <end position="494"/>
    </location>
</feature>
<protein>
    <submittedName>
        <fullName evidence="2">Bacterial extracellular solute-binding protein family</fullName>
    </submittedName>
</protein>
<evidence type="ECO:0000259" key="1">
    <source>
        <dbReference type="Pfam" id="PF00496"/>
    </source>
</evidence>
<dbReference type="AlphaFoldDB" id="B2KBL2"/>
<dbReference type="SUPFAM" id="SSF53850">
    <property type="entry name" value="Periplasmic binding protein-like II"/>
    <property type="match status" value="1"/>
</dbReference>
<dbReference type="InterPro" id="IPR030678">
    <property type="entry name" value="Peptide/Ni-bd"/>
</dbReference>
<organism evidence="2 3">
    <name type="scientific">Elusimicrobium minutum (strain Pei191)</name>
    <dbReference type="NCBI Taxonomy" id="445932"/>
    <lineage>
        <taxon>Bacteria</taxon>
        <taxon>Pseudomonadati</taxon>
        <taxon>Elusimicrobiota</taxon>
        <taxon>Elusimicrobia</taxon>
        <taxon>Elusimicrobiales</taxon>
        <taxon>Elusimicrobiaceae</taxon>
        <taxon>Elusimicrobium</taxon>
    </lineage>
</organism>
<dbReference type="PANTHER" id="PTHR30290:SF34">
    <property type="entry name" value="ABC TRANSPORTER, PERIPLASMIC OLIGO-PEPTIDE BINDING PROTEIN, PUTATIVE-RELATED"/>
    <property type="match status" value="1"/>
</dbReference>
<accession>B2KBL2</accession>
<dbReference type="GO" id="GO:1904680">
    <property type="term" value="F:peptide transmembrane transporter activity"/>
    <property type="evidence" value="ECO:0007669"/>
    <property type="project" value="TreeGrafter"/>
</dbReference>
<dbReference type="EMBL" id="CP001055">
    <property type="protein sequence ID" value="ACC97699.1"/>
    <property type="molecule type" value="Genomic_DNA"/>
</dbReference>
<dbReference type="PIRSF" id="PIRSF002741">
    <property type="entry name" value="MppA"/>
    <property type="match status" value="1"/>
</dbReference>
<dbReference type="CDD" id="cd08512">
    <property type="entry name" value="PBP2_NikA_DppA_OppA_like_7"/>
    <property type="match status" value="1"/>
</dbReference>
<dbReference type="OrthoDB" id="9771733at2"/>
<dbReference type="GO" id="GO:0043190">
    <property type="term" value="C:ATP-binding cassette (ABC) transporter complex"/>
    <property type="evidence" value="ECO:0007669"/>
    <property type="project" value="InterPro"/>
</dbReference>
<dbReference type="Gene3D" id="3.90.76.10">
    <property type="entry name" value="Dipeptide-binding Protein, Domain 1"/>
    <property type="match status" value="1"/>
</dbReference>
<reference evidence="2 3" key="1">
    <citation type="journal article" date="2009" name="Appl. Environ. Microbiol.">
        <title>Genomic analysis of 'Elusimicrobium minutum,' the first cultivated representative of the phylum 'Elusimicrobia' (formerly termite group 1).</title>
        <authorList>
            <person name="Herlemann D.P.R."/>
            <person name="Geissinger O."/>
            <person name="Ikeda-Ohtsubo W."/>
            <person name="Kunin V."/>
            <person name="Sun H."/>
            <person name="Lapidus A."/>
            <person name="Hugenholtz P."/>
            <person name="Brune A."/>
        </authorList>
    </citation>
    <scope>NUCLEOTIDE SEQUENCE [LARGE SCALE GENOMIC DNA]</scope>
    <source>
        <strain evidence="2 3">Pei191</strain>
    </source>
</reference>
<dbReference type="KEGG" id="emi:Emin_0133"/>
<dbReference type="InterPro" id="IPR000914">
    <property type="entry name" value="SBP_5_dom"/>
</dbReference>
<evidence type="ECO:0000313" key="3">
    <source>
        <dbReference type="Proteomes" id="UP000001029"/>
    </source>
</evidence>
<evidence type="ECO:0000313" key="2">
    <source>
        <dbReference type="EMBL" id="ACC97699.1"/>
    </source>
</evidence>
<sequence length="576" mass="65954">MRKIFIIALALFIAACGGKKESDKQTLIFAHKGEMQSLDPIYSYDGVTQGLILNIYDTVIKFKGSSISKFEPLISTQVPSIENGLISKDGLTYTFPIRKNVKFHNGEILTPEDVKYSILRFILSDRAGGPSNLLLEPILGVNSTRDGSKFTITNKDIEEAVKIEGDNVVIKLKRPFAPFLSIMARWSYIMNKKWCAENGEWDGRLETWQKFNNRERDDSYLFNHMNGTGPFKLNRWDITGKRLSLLSNENYFLGAPKIKNILLMTVDEPSTMRLMLESGDVDVAEISQKFDKQYDGHEGIILADNLPRLRTDPAIFFTYEINTTANPDVGSSKLDGKGIPHDFFTDKDLRKAFAHAFDYQAFLTQTMQNKGTLANGPVPPGLIGYDKNAPHYNFDLEKSKEYFKKAWGGKVWENGFKFTITYNTSGEMRQIACEILKRNIESLNPKFKIELRGVPWASFLEKTDKRQMPMWSRGWIADYADPHNFVFPFLHSRGRYALSQGFKNPKLDALIEQAVNSVNVSEREKLYSQIQKIAYEEAPQIYTVHPTALWAFRKNVKGFYDNPVFMGIYFYPLYKE</sequence>
<proteinExistence type="predicted"/>
<name>B2KBL2_ELUMP</name>
<dbReference type="InterPro" id="IPR039424">
    <property type="entry name" value="SBP_5"/>
</dbReference>
<dbReference type="Pfam" id="PF00496">
    <property type="entry name" value="SBP_bac_5"/>
    <property type="match status" value="1"/>
</dbReference>
<dbReference type="GO" id="GO:0030288">
    <property type="term" value="C:outer membrane-bounded periplasmic space"/>
    <property type="evidence" value="ECO:0007669"/>
    <property type="project" value="UniProtKB-ARBA"/>
</dbReference>
<dbReference type="Proteomes" id="UP000001029">
    <property type="component" value="Chromosome"/>
</dbReference>
<dbReference type="PROSITE" id="PS51257">
    <property type="entry name" value="PROKAR_LIPOPROTEIN"/>
    <property type="match status" value="1"/>
</dbReference>
<dbReference type="Gene3D" id="3.40.190.10">
    <property type="entry name" value="Periplasmic binding protein-like II"/>
    <property type="match status" value="1"/>
</dbReference>
<dbReference type="STRING" id="445932.Emin_0133"/>
<dbReference type="Gene3D" id="3.10.105.10">
    <property type="entry name" value="Dipeptide-binding Protein, Domain 3"/>
    <property type="match status" value="1"/>
</dbReference>